<organism evidence="3 4">
    <name type="scientific">Brevundimonas abyssalis TAR-001</name>
    <dbReference type="NCBI Taxonomy" id="1391729"/>
    <lineage>
        <taxon>Bacteria</taxon>
        <taxon>Pseudomonadati</taxon>
        <taxon>Pseudomonadota</taxon>
        <taxon>Alphaproteobacteria</taxon>
        <taxon>Caulobacterales</taxon>
        <taxon>Caulobacteraceae</taxon>
        <taxon>Brevundimonas</taxon>
    </lineage>
</organism>
<evidence type="ECO:0000313" key="3">
    <source>
        <dbReference type="EMBL" id="GAD58991.1"/>
    </source>
</evidence>
<evidence type="ECO:0008006" key="5">
    <source>
        <dbReference type="Google" id="ProtNLM"/>
    </source>
</evidence>
<feature type="compositionally biased region" description="Low complexity" evidence="1">
    <location>
        <begin position="36"/>
        <end position="55"/>
    </location>
</feature>
<comment type="caution">
    <text evidence="3">The sequence shown here is derived from an EMBL/GenBank/DDBJ whole genome shotgun (WGS) entry which is preliminary data.</text>
</comment>
<evidence type="ECO:0000256" key="2">
    <source>
        <dbReference type="SAM" id="SignalP"/>
    </source>
</evidence>
<sequence>MRRLSLGLAALVLFGASACGGGDPESPEAEPEASAEGETAAGSEATAAEDTATPAASAEAAILADADARLAAPDAPAFAVIYPGGVIDEDAAPAENEAGAGGIVTYVTTASPDEVIAFHRNRAEAEGLASVMAMNQGDARAYGAHSTADGGNLSVFATPAEDGGTSVQLVWSAGG</sequence>
<feature type="chain" id="PRO_5034092758" description="Lipoprotein" evidence="2">
    <location>
        <begin position="19"/>
        <end position="175"/>
    </location>
</feature>
<protein>
    <recommendedName>
        <fullName evidence="5">Lipoprotein</fullName>
    </recommendedName>
</protein>
<dbReference type="PROSITE" id="PS51257">
    <property type="entry name" value="PROKAR_LIPOPROTEIN"/>
    <property type="match status" value="1"/>
</dbReference>
<dbReference type="Proteomes" id="UP000016569">
    <property type="component" value="Unassembled WGS sequence"/>
</dbReference>
<evidence type="ECO:0000256" key="1">
    <source>
        <dbReference type="SAM" id="MobiDB-lite"/>
    </source>
</evidence>
<accession>A0A8E0KJP0</accession>
<dbReference type="EMBL" id="BATC01000016">
    <property type="protein sequence ID" value="GAD58991.1"/>
    <property type="molecule type" value="Genomic_DNA"/>
</dbReference>
<feature type="region of interest" description="Disordered" evidence="1">
    <location>
        <begin position="19"/>
        <end position="55"/>
    </location>
</feature>
<name>A0A8E0KJP0_9CAUL</name>
<gene>
    <name evidence="3" type="ORF">MBEBAB_1241</name>
</gene>
<keyword evidence="2" id="KW-0732">Signal</keyword>
<keyword evidence="4" id="KW-1185">Reference proteome</keyword>
<evidence type="ECO:0000313" key="4">
    <source>
        <dbReference type="Proteomes" id="UP000016569"/>
    </source>
</evidence>
<feature type="compositionally biased region" description="Acidic residues" evidence="1">
    <location>
        <begin position="25"/>
        <end position="35"/>
    </location>
</feature>
<proteinExistence type="predicted"/>
<dbReference type="RefSeq" id="WP_021697087.1">
    <property type="nucleotide sequence ID" value="NZ_BATC01000016.1"/>
</dbReference>
<feature type="signal peptide" evidence="2">
    <location>
        <begin position="1"/>
        <end position="18"/>
    </location>
</feature>
<reference evidence="4" key="1">
    <citation type="journal article" date="2013" name="Genome Announc.">
        <title>Draft Genome Sequence of the Dimorphic Prosthecate Bacterium Brevundimonas abyssalis TAR-001T.</title>
        <authorList>
            <person name="Tsubouchi T."/>
            <person name="Nishi S."/>
            <person name="Usui K."/>
            <person name="Shimane Y."/>
            <person name="Takaki Y."/>
            <person name="Maruyama T."/>
            <person name="Hatada Y."/>
        </authorList>
    </citation>
    <scope>NUCLEOTIDE SEQUENCE [LARGE SCALE GENOMIC DNA]</scope>
    <source>
        <strain evidence="4">TAR-001</strain>
    </source>
</reference>
<dbReference type="AlphaFoldDB" id="A0A8E0KJP0"/>